<reference evidence="9 10" key="3">
    <citation type="journal article" date="2010" name="BMC Genomics">
        <title>Transcriptome sequencing and comparative analysis of cucumber flowers with different sex types.</title>
        <authorList>
            <person name="Guo S."/>
            <person name="Zheng Y."/>
            <person name="Joung J.G."/>
            <person name="Liu S."/>
            <person name="Zhang Z."/>
            <person name="Crasta O.R."/>
            <person name="Sobral B.W."/>
            <person name="Xu Y."/>
            <person name="Huang S."/>
            <person name="Fei Z."/>
        </authorList>
    </citation>
    <scope>NUCLEOTIDE SEQUENCE [LARGE SCALE GENOMIC DNA]</scope>
    <source>
        <strain evidence="10">cv. 9930</strain>
    </source>
</reference>
<reference evidence="9 10" key="4">
    <citation type="journal article" date="2011" name="BMC Genomics">
        <title>RNA-Seq improves annotation of protein-coding genes in the cucumber genome.</title>
        <authorList>
            <person name="Li Z."/>
            <person name="Zhang Z."/>
            <person name="Yan P."/>
            <person name="Huang S."/>
            <person name="Fei Z."/>
            <person name="Lin K."/>
        </authorList>
    </citation>
    <scope>NUCLEOTIDE SEQUENCE [LARGE SCALE GENOMIC DNA]</scope>
    <source>
        <strain evidence="10">cv. 9930</strain>
    </source>
</reference>
<dbReference type="InterPro" id="IPR019926">
    <property type="entry name" value="Ribosomal_uL3_CS"/>
</dbReference>
<feature type="region of interest" description="Disordered" evidence="8">
    <location>
        <begin position="207"/>
        <end position="246"/>
    </location>
</feature>
<dbReference type="InterPro" id="IPR000597">
    <property type="entry name" value="Ribosomal_uL3"/>
</dbReference>
<evidence type="ECO:0000256" key="5">
    <source>
        <dbReference type="ARBA" id="ARBA00023274"/>
    </source>
</evidence>
<feature type="region of interest" description="Disordered" evidence="8">
    <location>
        <begin position="1"/>
        <end position="31"/>
    </location>
</feature>
<dbReference type="STRING" id="3659.A0A0A0K9U5"/>
<protein>
    <recommendedName>
        <fullName evidence="6">Large ribosomal subunit protein uL3c</fullName>
    </recommendedName>
</protein>
<dbReference type="GO" id="GO:0005840">
    <property type="term" value="C:ribosome"/>
    <property type="evidence" value="ECO:0007669"/>
    <property type="project" value="UniProtKB-KW"/>
</dbReference>
<keyword evidence="10" id="KW-1185">Reference proteome</keyword>
<dbReference type="GO" id="GO:1990904">
    <property type="term" value="C:ribonucleoprotein complex"/>
    <property type="evidence" value="ECO:0007669"/>
    <property type="project" value="UniProtKB-KW"/>
</dbReference>
<dbReference type="InterPro" id="IPR019927">
    <property type="entry name" value="Ribosomal_uL3_bac/org-type"/>
</dbReference>
<evidence type="ECO:0000256" key="7">
    <source>
        <dbReference type="RuleBase" id="RU003905"/>
    </source>
</evidence>
<evidence type="ECO:0000313" key="9">
    <source>
        <dbReference type="EMBL" id="KGN46258.1"/>
    </source>
</evidence>
<evidence type="ECO:0000256" key="1">
    <source>
        <dbReference type="ARBA" id="ARBA00006540"/>
    </source>
</evidence>
<sequence length="294" mass="31888">MSIISFSSASASTKHPIFTNNPSSSSSSSSSSLTLRTSFLALPLKSHNKNNLRFHFPTRPTTRRPSDGLSVCMSMEAGIGVMATKLGMMSFFEPDGKVVPVTVVGFKEGNIVTQVKTDATDGYSAVQVGYRRVRDRKLTKPELGHLEKAGAIPMRHLQEFRLESVDAFEPNQRLVFNELFKEGDLVDVSGTTIGKGFQGGIKRHNFKRGPMSHGSKSHRALGSIGAGTTPGRVYKGKKMPGRMGGTKRKIRKLKIVKIDEDLNVVMIKGAVPGKPGNLLRIAPAKIVGQNIPKS</sequence>
<dbReference type="GO" id="GO:0003735">
    <property type="term" value="F:structural constituent of ribosome"/>
    <property type="evidence" value="ECO:0000318"/>
    <property type="project" value="GO_Central"/>
</dbReference>
<dbReference type="Proteomes" id="UP000029981">
    <property type="component" value="Chromosome 6"/>
</dbReference>
<reference evidence="9 10" key="1">
    <citation type="journal article" date="2009" name="Nat. Genet.">
        <title>The genome of the cucumber, Cucumis sativus L.</title>
        <authorList>
            <person name="Huang S."/>
            <person name="Li R."/>
            <person name="Zhang Z."/>
            <person name="Li L."/>
            <person name="Gu X."/>
            <person name="Fan W."/>
            <person name="Lucas W.J."/>
            <person name="Wang X."/>
            <person name="Xie B."/>
            <person name="Ni P."/>
            <person name="Ren Y."/>
            <person name="Zhu H."/>
            <person name="Li J."/>
            <person name="Lin K."/>
            <person name="Jin W."/>
            <person name="Fei Z."/>
            <person name="Li G."/>
            <person name="Staub J."/>
            <person name="Kilian A."/>
            <person name="van der Vossen E.A."/>
            <person name="Wu Y."/>
            <person name="Guo J."/>
            <person name="He J."/>
            <person name="Jia Z."/>
            <person name="Ren Y."/>
            <person name="Tian G."/>
            <person name="Lu Y."/>
            <person name="Ruan J."/>
            <person name="Qian W."/>
            <person name="Wang M."/>
            <person name="Huang Q."/>
            <person name="Li B."/>
            <person name="Xuan Z."/>
            <person name="Cao J."/>
            <person name="Asan"/>
            <person name="Wu Z."/>
            <person name="Zhang J."/>
            <person name="Cai Q."/>
            <person name="Bai Y."/>
            <person name="Zhao B."/>
            <person name="Han Y."/>
            <person name="Li Y."/>
            <person name="Li X."/>
            <person name="Wang S."/>
            <person name="Shi Q."/>
            <person name="Liu S."/>
            <person name="Cho W.K."/>
            <person name="Kim J.Y."/>
            <person name="Xu Y."/>
            <person name="Heller-Uszynska K."/>
            <person name="Miao H."/>
            <person name="Cheng Z."/>
            <person name="Zhang S."/>
            <person name="Wu J."/>
            <person name="Yang Y."/>
            <person name="Kang H."/>
            <person name="Li M."/>
            <person name="Liang H."/>
            <person name="Ren X."/>
            <person name="Shi Z."/>
            <person name="Wen M."/>
            <person name="Jian M."/>
            <person name="Yang H."/>
            <person name="Zhang G."/>
            <person name="Yang Z."/>
            <person name="Chen R."/>
            <person name="Liu S."/>
            <person name="Li J."/>
            <person name="Ma L."/>
            <person name="Liu H."/>
            <person name="Zhou Y."/>
            <person name="Zhao J."/>
            <person name="Fang X."/>
            <person name="Li G."/>
            <person name="Fang L."/>
            <person name="Li Y."/>
            <person name="Liu D."/>
            <person name="Zheng H."/>
            <person name="Zhang Y."/>
            <person name="Qin N."/>
            <person name="Li Z."/>
            <person name="Yang G."/>
            <person name="Yang S."/>
            <person name="Bolund L."/>
            <person name="Kristiansen K."/>
            <person name="Zheng H."/>
            <person name="Li S."/>
            <person name="Zhang X."/>
            <person name="Yang H."/>
            <person name="Wang J."/>
            <person name="Sun R."/>
            <person name="Zhang B."/>
            <person name="Jiang S."/>
            <person name="Wang J."/>
            <person name="Du Y."/>
            <person name="Li S."/>
        </authorList>
    </citation>
    <scope>NUCLEOTIDE SEQUENCE [LARGE SCALE GENOMIC DNA]</scope>
    <source>
        <strain evidence="10">cv. 9930</strain>
    </source>
</reference>
<evidence type="ECO:0000256" key="6">
    <source>
        <dbReference type="ARBA" id="ARBA00035213"/>
    </source>
</evidence>
<dbReference type="SUPFAM" id="SSF50447">
    <property type="entry name" value="Translation proteins"/>
    <property type="match status" value="1"/>
</dbReference>
<dbReference type="GO" id="GO:0019843">
    <property type="term" value="F:rRNA binding"/>
    <property type="evidence" value="ECO:0007669"/>
    <property type="project" value="UniProtKB-KW"/>
</dbReference>
<dbReference type="FunFam" id="3.30.160.810:FF:000001">
    <property type="entry name" value="50S ribosomal protein L3"/>
    <property type="match status" value="1"/>
</dbReference>
<dbReference type="GO" id="GO:0003729">
    <property type="term" value="F:mRNA binding"/>
    <property type="evidence" value="ECO:0007669"/>
    <property type="project" value="EnsemblPlants"/>
</dbReference>
<reference evidence="9 10" key="2">
    <citation type="journal article" date="2009" name="PLoS ONE">
        <title>An integrated genetic and cytogenetic map of the cucumber genome.</title>
        <authorList>
            <person name="Ren Y."/>
            <person name="Zhang Z."/>
            <person name="Liu J."/>
            <person name="Staub J.E."/>
            <person name="Han Y."/>
            <person name="Cheng Z."/>
            <person name="Li X."/>
            <person name="Lu J."/>
            <person name="Miao H."/>
            <person name="Kang H."/>
            <person name="Xie B."/>
            <person name="Gu X."/>
            <person name="Wang X."/>
            <person name="Du Y."/>
            <person name="Jin W."/>
            <person name="Huang S."/>
        </authorList>
    </citation>
    <scope>NUCLEOTIDE SEQUENCE [LARGE SCALE GENOMIC DNA]</scope>
    <source>
        <strain evidence="10">cv. 9930</strain>
    </source>
</reference>
<evidence type="ECO:0000313" key="10">
    <source>
        <dbReference type="Proteomes" id="UP000029981"/>
    </source>
</evidence>
<keyword evidence="5 7" id="KW-0687">Ribonucleoprotein</keyword>
<evidence type="ECO:0000256" key="3">
    <source>
        <dbReference type="ARBA" id="ARBA00022884"/>
    </source>
</evidence>
<dbReference type="EMBL" id="CM002927">
    <property type="protein sequence ID" value="KGN46258.1"/>
    <property type="molecule type" value="Genomic_DNA"/>
</dbReference>
<proteinExistence type="inferred from homology"/>
<feature type="compositionally biased region" description="Low complexity" evidence="8">
    <location>
        <begin position="1"/>
        <end position="12"/>
    </location>
</feature>
<evidence type="ECO:0000256" key="2">
    <source>
        <dbReference type="ARBA" id="ARBA00022730"/>
    </source>
</evidence>
<dbReference type="NCBIfam" id="TIGR03625">
    <property type="entry name" value="L3_bact"/>
    <property type="match status" value="1"/>
</dbReference>
<dbReference type="Pfam" id="PF00297">
    <property type="entry name" value="Ribosomal_L3"/>
    <property type="match status" value="1"/>
</dbReference>
<keyword evidence="2" id="KW-0699">rRNA-binding</keyword>
<dbReference type="PROSITE" id="PS00474">
    <property type="entry name" value="RIBOSOMAL_L3"/>
    <property type="match status" value="1"/>
</dbReference>
<dbReference type="FunFam" id="2.40.30.10:FF:000065">
    <property type="entry name" value="50S ribosomal protein L3, chloroplastic"/>
    <property type="match status" value="1"/>
</dbReference>
<dbReference type="AlphaFoldDB" id="A0A0A0K9U5"/>
<gene>
    <name evidence="9" type="ORF">Csa_6G078530</name>
</gene>
<evidence type="ECO:0000256" key="4">
    <source>
        <dbReference type="ARBA" id="ARBA00022980"/>
    </source>
</evidence>
<dbReference type="OrthoDB" id="274683at2759"/>
<dbReference type="PANTHER" id="PTHR11229">
    <property type="entry name" value="50S RIBOSOMAL PROTEIN L3"/>
    <property type="match status" value="1"/>
</dbReference>
<dbReference type="Gene3D" id="3.30.160.810">
    <property type="match status" value="1"/>
</dbReference>
<dbReference type="GO" id="GO:0006412">
    <property type="term" value="P:translation"/>
    <property type="evidence" value="ECO:0007669"/>
    <property type="project" value="InterPro"/>
</dbReference>
<keyword evidence="3" id="KW-0694">RNA-binding</keyword>
<dbReference type="OMA" id="GKNIPCT"/>
<evidence type="ECO:0000256" key="8">
    <source>
        <dbReference type="SAM" id="MobiDB-lite"/>
    </source>
</evidence>
<name>A0A0A0K9U5_CUCSA</name>
<accession>A0A0A0K9U5</accession>
<organism evidence="9 10">
    <name type="scientific">Cucumis sativus</name>
    <name type="common">Cucumber</name>
    <dbReference type="NCBI Taxonomy" id="3659"/>
    <lineage>
        <taxon>Eukaryota</taxon>
        <taxon>Viridiplantae</taxon>
        <taxon>Streptophyta</taxon>
        <taxon>Embryophyta</taxon>
        <taxon>Tracheophyta</taxon>
        <taxon>Spermatophyta</taxon>
        <taxon>Magnoliopsida</taxon>
        <taxon>eudicotyledons</taxon>
        <taxon>Gunneridae</taxon>
        <taxon>Pentapetalae</taxon>
        <taxon>rosids</taxon>
        <taxon>fabids</taxon>
        <taxon>Cucurbitales</taxon>
        <taxon>Cucurbitaceae</taxon>
        <taxon>Benincaseae</taxon>
        <taxon>Cucumis</taxon>
    </lineage>
</organism>
<feature type="compositionally biased region" description="Basic residues" evidence="8">
    <location>
        <begin position="234"/>
        <end position="246"/>
    </location>
</feature>
<comment type="similarity">
    <text evidence="1 7">Belongs to the universal ribosomal protein uL3 family.</text>
</comment>
<dbReference type="eggNOG" id="KOG3141">
    <property type="taxonomic scope" value="Eukaryota"/>
</dbReference>
<dbReference type="Gene3D" id="2.40.30.10">
    <property type="entry name" value="Translation factors"/>
    <property type="match status" value="1"/>
</dbReference>
<dbReference type="HAMAP" id="MF_01325_B">
    <property type="entry name" value="Ribosomal_uL3_B"/>
    <property type="match status" value="1"/>
</dbReference>
<dbReference type="KEGG" id="csv:101212113"/>
<dbReference type="Gramene" id="KGN46258">
    <property type="protein sequence ID" value="KGN46258"/>
    <property type="gene ID" value="Csa_6G078530"/>
</dbReference>
<dbReference type="PANTHER" id="PTHR11229:SF16">
    <property type="entry name" value="LARGE RIBOSOMAL SUBUNIT PROTEIN UL3C"/>
    <property type="match status" value="1"/>
</dbReference>
<keyword evidence="4 7" id="KW-0689">Ribosomal protein</keyword>
<dbReference type="InterPro" id="IPR009000">
    <property type="entry name" value="Transl_B-barrel_sf"/>
</dbReference>